<name>A0A250VT93_STROL</name>
<dbReference type="AlphaFoldDB" id="A0A250VT93"/>
<evidence type="ECO:0000313" key="1">
    <source>
        <dbReference type="EMBL" id="GAX57361.1"/>
    </source>
</evidence>
<reference evidence="2" key="1">
    <citation type="submission" date="2017-05" db="EMBL/GenBank/DDBJ databases">
        <title>Streptomyces olivochromogenes NBRC 3561 whole genome shotgun sequence.</title>
        <authorList>
            <person name="Dohra H."/>
            <person name="Kodani S."/>
        </authorList>
    </citation>
    <scope>NUCLEOTIDE SEQUENCE [LARGE SCALE GENOMIC DNA]</scope>
    <source>
        <strain evidence="2">NBRC 3561</strain>
    </source>
</reference>
<keyword evidence="2" id="KW-1185">Reference proteome</keyword>
<organism evidence="1 2">
    <name type="scientific">Streptomyces olivochromogenes</name>
    <dbReference type="NCBI Taxonomy" id="1963"/>
    <lineage>
        <taxon>Bacteria</taxon>
        <taxon>Bacillati</taxon>
        <taxon>Actinomycetota</taxon>
        <taxon>Actinomycetes</taxon>
        <taxon>Kitasatosporales</taxon>
        <taxon>Streptomycetaceae</taxon>
        <taxon>Streptomyces</taxon>
    </lineage>
</organism>
<comment type="caution">
    <text evidence="1">The sequence shown here is derived from an EMBL/GenBank/DDBJ whole genome shotgun (WGS) entry which is preliminary data.</text>
</comment>
<sequence>MGMSTHIKGFAPPDERWQQMKTIWDACRAAHIDPPADVERFFDGAEPNRNGQEVDIPHRDWQDDQRQGIEIRTDDIPENVKVIRFYNSW</sequence>
<protein>
    <submittedName>
        <fullName evidence="1">Uncharacterized protein</fullName>
    </submittedName>
</protein>
<dbReference type="RefSeq" id="WP_067382825.1">
    <property type="nucleotide sequence ID" value="NZ_BDQI01000034.1"/>
</dbReference>
<dbReference type="EMBL" id="BDQI01000034">
    <property type="protein sequence ID" value="GAX57361.1"/>
    <property type="molecule type" value="Genomic_DNA"/>
</dbReference>
<gene>
    <name evidence="1" type="ORF">SO3561_08931</name>
</gene>
<dbReference type="Proteomes" id="UP000217446">
    <property type="component" value="Unassembled WGS sequence"/>
</dbReference>
<proteinExistence type="predicted"/>
<dbReference type="STRING" id="1963.AQJ27_44690"/>
<evidence type="ECO:0000313" key="2">
    <source>
        <dbReference type="Proteomes" id="UP000217446"/>
    </source>
</evidence>
<accession>A0A250VT93</accession>